<dbReference type="InterPro" id="IPR040359">
    <property type="entry name" value="GDU"/>
</dbReference>
<comment type="similarity">
    <text evidence="2">Belongs to the GLUTAMINE DUMPER 1 (TC 9.B.60) family.</text>
</comment>
<evidence type="ECO:0000256" key="4">
    <source>
        <dbReference type="ARBA" id="ARBA00022692"/>
    </source>
</evidence>
<evidence type="ECO:0000313" key="9">
    <source>
        <dbReference type="EMBL" id="EOY03888.1"/>
    </source>
</evidence>
<accession>A0A061EGU8</accession>
<dbReference type="PANTHER" id="PTHR33228">
    <property type="entry name" value="PROTEIN GLUTAMINE DUMPER 4-RELATED"/>
    <property type="match status" value="1"/>
</dbReference>
<keyword evidence="4 8" id="KW-0812">Transmembrane</keyword>
<evidence type="ECO:0000256" key="8">
    <source>
        <dbReference type="SAM" id="Phobius"/>
    </source>
</evidence>
<dbReference type="OrthoDB" id="770444at2759"/>
<dbReference type="Gramene" id="EOY03888">
    <property type="protein sequence ID" value="EOY03888"/>
    <property type="gene ID" value="TCM_019104"/>
</dbReference>
<dbReference type="KEGG" id="tcc:18601828"/>
<keyword evidence="5" id="KW-0029">Amino-acid transport</keyword>
<dbReference type="GO" id="GO:0006865">
    <property type="term" value="P:amino acid transport"/>
    <property type="evidence" value="ECO:0007669"/>
    <property type="project" value="UniProtKB-KW"/>
</dbReference>
<evidence type="ECO:0000256" key="3">
    <source>
        <dbReference type="ARBA" id="ARBA00022448"/>
    </source>
</evidence>
<keyword evidence="6 8" id="KW-1133">Transmembrane helix</keyword>
<dbReference type="InParanoid" id="A0A061EGU8"/>
<evidence type="ECO:0000256" key="7">
    <source>
        <dbReference type="ARBA" id="ARBA00023136"/>
    </source>
</evidence>
<reference evidence="9 10" key="1">
    <citation type="journal article" date="2013" name="Genome Biol.">
        <title>The genome sequence of the most widely cultivated cacao type and its use to identify candidate genes regulating pod color.</title>
        <authorList>
            <person name="Motamayor J.C."/>
            <person name="Mockaitis K."/>
            <person name="Schmutz J."/>
            <person name="Haiminen N."/>
            <person name="Iii D.L."/>
            <person name="Cornejo O."/>
            <person name="Findley S.D."/>
            <person name="Zheng P."/>
            <person name="Utro F."/>
            <person name="Royaert S."/>
            <person name="Saski C."/>
            <person name="Jenkins J."/>
            <person name="Podicheti R."/>
            <person name="Zhao M."/>
            <person name="Scheffler B.E."/>
            <person name="Stack J.C."/>
            <person name="Feltus F.A."/>
            <person name="Mustiga G.M."/>
            <person name="Amores F."/>
            <person name="Phillips W."/>
            <person name="Marelli J.P."/>
            <person name="May G.D."/>
            <person name="Shapiro H."/>
            <person name="Ma J."/>
            <person name="Bustamante C.D."/>
            <person name="Schnell R.J."/>
            <person name="Main D."/>
            <person name="Gilbert D."/>
            <person name="Parida L."/>
            <person name="Kuhn D.N."/>
        </authorList>
    </citation>
    <scope>NUCLEOTIDE SEQUENCE [LARGE SCALE GENOMIC DNA]</scope>
    <source>
        <strain evidence="10">cv. Matina 1-6</strain>
    </source>
</reference>
<dbReference type="GO" id="GO:0080143">
    <property type="term" value="P:regulation of amino acid export"/>
    <property type="evidence" value="ECO:0007669"/>
    <property type="project" value="InterPro"/>
</dbReference>
<keyword evidence="7 8" id="KW-0472">Membrane</keyword>
<dbReference type="Gramene" id="Tc04v2_t009240.1">
    <property type="protein sequence ID" value="Tc04v2_p009240.1"/>
    <property type="gene ID" value="Tc04v2_g009240"/>
</dbReference>
<dbReference type="EMBL" id="CM001882">
    <property type="protein sequence ID" value="EOY03888.1"/>
    <property type="molecule type" value="Genomic_DNA"/>
</dbReference>
<proteinExistence type="inferred from homology"/>
<organism evidence="9 10">
    <name type="scientific">Theobroma cacao</name>
    <name type="common">Cacao</name>
    <name type="synonym">Cocoa</name>
    <dbReference type="NCBI Taxonomy" id="3641"/>
    <lineage>
        <taxon>Eukaryota</taxon>
        <taxon>Viridiplantae</taxon>
        <taxon>Streptophyta</taxon>
        <taxon>Embryophyta</taxon>
        <taxon>Tracheophyta</taxon>
        <taxon>Spermatophyta</taxon>
        <taxon>Magnoliopsida</taxon>
        <taxon>eudicotyledons</taxon>
        <taxon>Gunneridae</taxon>
        <taxon>Pentapetalae</taxon>
        <taxon>rosids</taxon>
        <taxon>malvids</taxon>
        <taxon>Malvales</taxon>
        <taxon>Malvaceae</taxon>
        <taxon>Byttnerioideae</taxon>
        <taxon>Theobroma</taxon>
    </lineage>
</organism>
<evidence type="ECO:0000256" key="6">
    <source>
        <dbReference type="ARBA" id="ARBA00022989"/>
    </source>
</evidence>
<name>A0A061EGU8_THECC</name>
<protein>
    <submittedName>
        <fullName evidence="9">Glutamine dumper 4, putative</fullName>
    </submittedName>
</protein>
<gene>
    <name evidence="9" type="ORF">TCM_019104</name>
</gene>
<sequence>MGAANTTATIKLWKSPIPFLFGSLAIVLLLIVVSLVMLVCSCRKNSANSPEDTEEKPPENIISVLDAEPKILVIMAGNDKPTYVATPVTSSVYRCEQV</sequence>
<evidence type="ECO:0000313" key="10">
    <source>
        <dbReference type="Proteomes" id="UP000026915"/>
    </source>
</evidence>
<evidence type="ECO:0000256" key="2">
    <source>
        <dbReference type="ARBA" id="ARBA00009977"/>
    </source>
</evidence>
<dbReference type="FunCoup" id="A0A061EGU8">
    <property type="interactions" value="1"/>
</dbReference>
<feature type="transmembrane region" description="Helical" evidence="8">
    <location>
        <begin position="20"/>
        <end position="40"/>
    </location>
</feature>
<keyword evidence="3" id="KW-0813">Transport</keyword>
<keyword evidence="10" id="KW-1185">Reference proteome</keyword>
<dbReference type="eggNOG" id="ENOG502SUBN">
    <property type="taxonomic scope" value="Eukaryota"/>
</dbReference>
<dbReference type="GO" id="GO:0016020">
    <property type="term" value="C:membrane"/>
    <property type="evidence" value="ECO:0007669"/>
    <property type="project" value="UniProtKB-SubCell"/>
</dbReference>
<dbReference type="OMA" id="ILACSFH"/>
<evidence type="ECO:0000256" key="1">
    <source>
        <dbReference type="ARBA" id="ARBA00004167"/>
    </source>
</evidence>
<dbReference type="HOGENOM" id="CLU_112624_3_0_1"/>
<evidence type="ECO:0000256" key="5">
    <source>
        <dbReference type="ARBA" id="ARBA00022970"/>
    </source>
</evidence>
<dbReference type="PANTHER" id="PTHR33228:SF80">
    <property type="entry name" value="PROTEIN, PUTATIVE-RELATED"/>
    <property type="match status" value="1"/>
</dbReference>
<dbReference type="STRING" id="3641.A0A061EGU8"/>
<comment type="subcellular location">
    <subcellularLocation>
        <location evidence="1">Membrane</location>
        <topology evidence="1">Single-pass membrane protein</topology>
    </subcellularLocation>
</comment>
<dbReference type="Proteomes" id="UP000026915">
    <property type="component" value="Chromosome 4"/>
</dbReference>
<dbReference type="AlphaFoldDB" id="A0A061EGU8"/>